<comment type="cofactor">
    <cofactor evidence="2">
        <name>[4Fe-4S] cluster</name>
        <dbReference type="ChEBI" id="CHEBI:49883"/>
    </cofactor>
</comment>
<dbReference type="Gene3D" id="1.20.5.1930">
    <property type="match status" value="1"/>
</dbReference>
<evidence type="ECO:0000256" key="8">
    <source>
        <dbReference type="ARBA" id="ARBA00022553"/>
    </source>
</evidence>
<dbReference type="Pfam" id="PF07730">
    <property type="entry name" value="HisKA_3"/>
    <property type="match status" value="1"/>
</dbReference>
<dbReference type="GO" id="GO:0005524">
    <property type="term" value="F:ATP binding"/>
    <property type="evidence" value="ECO:0007669"/>
    <property type="project" value="UniProtKB-KW"/>
</dbReference>
<evidence type="ECO:0000256" key="14">
    <source>
        <dbReference type="ARBA" id="ARBA00023004"/>
    </source>
</evidence>
<dbReference type="PANTHER" id="PTHR24421:SF10">
    <property type="entry name" value="NITRATE_NITRITE SENSOR PROTEIN NARQ"/>
    <property type="match status" value="1"/>
</dbReference>
<keyword evidence="10" id="KW-0479">Metal-binding</keyword>
<evidence type="ECO:0000256" key="3">
    <source>
        <dbReference type="ARBA" id="ARBA00004496"/>
    </source>
</evidence>
<dbReference type="EMBL" id="WUTW01000003">
    <property type="protein sequence ID" value="MXQ65815.1"/>
    <property type="molecule type" value="Genomic_DNA"/>
</dbReference>
<keyword evidence="8" id="KW-0597">Phosphoprotein</keyword>
<evidence type="ECO:0000313" key="20">
    <source>
        <dbReference type="EMBL" id="MXQ65815.1"/>
    </source>
</evidence>
<keyword evidence="6" id="KW-0004">4Fe-4S</keyword>
<evidence type="ECO:0000256" key="18">
    <source>
        <dbReference type="ARBA" id="ARBA00030800"/>
    </source>
</evidence>
<dbReference type="AlphaFoldDB" id="A0A6I4WC10"/>
<protein>
    <recommendedName>
        <fullName evidence="5">Oxygen sensor histidine kinase NreB</fullName>
        <ecNumber evidence="4">2.7.13.3</ecNumber>
    </recommendedName>
    <alternativeName>
        <fullName evidence="18">Nitrogen regulation protein B</fullName>
    </alternativeName>
</protein>
<evidence type="ECO:0000256" key="2">
    <source>
        <dbReference type="ARBA" id="ARBA00001966"/>
    </source>
</evidence>
<evidence type="ECO:0000256" key="7">
    <source>
        <dbReference type="ARBA" id="ARBA00022490"/>
    </source>
</evidence>
<dbReference type="PANTHER" id="PTHR24421">
    <property type="entry name" value="NITRATE/NITRITE SENSOR PROTEIN NARX-RELATED"/>
    <property type="match status" value="1"/>
</dbReference>
<dbReference type="InterPro" id="IPR011712">
    <property type="entry name" value="Sig_transdc_His_kin_sub3_dim/P"/>
</dbReference>
<keyword evidence="21" id="KW-1185">Reference proteome</keyword>
<evidence type="ECO:0000256" key="15">
    <source>
        <dbReference type="ARBA" id="ARBA00023012"/>
    </source>
</evidence>
<dbReference type="GO" id="GO:0016020">
    <property type="term" value="C:membrane"/>
    <property type="evidence" value="ECO:0007669"/>
    <property type="project" value="InterPro"/>
</dbReference>
<dbReference type="Gene3D" id="3.30.565.10">
    <property type="entry name" value="Histidine kinase-like ATPase, C-terminal domain"/>
    <property type="match status" value="1"/>
</dbReference>
<comment type="subcellular location">
    <subcellularLocation>
        <location evidence="3">Cytoplasm</location>
    </subcellularLocation>
</comment>
<keyword evidence="9" id="KW-0808">Transferase</keyword>
<dbReference type="GO" id="GO:0051539">
    <property type="term" value="F:4 iron, 4 sulfur cluster binding"/>
    <property type="evidence" value="ECO:0007669"/>
    <property type="project" value="UniProtKB-KW"/>
</dbReference>
<dbReference type="GO" id="GO:0046872">
    <property type="term" value="F:metal ion binding"/>
    <property type="evidence" value="ECO:0007669"/>
    <property type="project" value="UniProtKB-KW"/>
</dbReference>
<dbReference type="InterPro" id="IPR003594">
    <property type="entry name" value="HATPase_dom"/>
</dbReference>
<comment type="function">
    <text evidence="17">Member of the two-component regulatory system NreB/NreC involved in the control of dissimilatory nitrate/nitrite reduction in response to oxygen. NreB functions as a direct oxygen sensor histidine kinase which is autophosphorylated, in the absence of oxygen, probably at the conserved histidine residue, and transfers its phosphate group probably to a conserved aspartate residue of NreC. NreB/NreC activates the expression of the nitrate (narGHJI) and nitrite (nir) reductase operons, as well as the putative nitrate transporter gene narT.</text>
</comment>
<evidence type="ECO:0000313" key="21">
    <source>
        <dbReference type="Proteomes" id="UP000431901"/>
    </source>
</evidence>
<dbReference type="EC" id="2.7.13.3" evidence="4"/>
<dbReference type="CDD" id="cd16917">
    <property type="entry name" value="HATPase_UhpB-NarQ-NarX-like"/>
    <property type="match status" value="1"/>
</dbReference>
<evidence type="ECO:0000256" key="5">
    <source>
        <dbReference type="ARBA" id="ARBA00017322"/>
    </source>
</evidence>
<evidence type="ECO:0000256" key="9">
    <source>
        <dbReference type="ARBA" id="ARBA00022679"/>
    </source>
</evidence>
<dbReference type="Pfam" id="PF02518">
    <property type="entry name" value="HATPase_c"/>
    <property type="match status" value="1"/>
</dbReference>
<accession>A0A6I4WC10</accession>
<keyword evidence="15" id="KW-0902">Two-component regulatory system</keyword>
<dbReference type="OrthoDB" id="227596at2"/>
<keyword evidence="12 20" id="KW-0418">Kinase</keyword>
<organism evidence="20 21">
    <name type="scientific">Actinomadura rayongensis</name>
    <dbReference type="NCBI Taxonomy" id="1429076"/>
    <lineage>
        <taxon>Bacteria</taxon>
        <taxon>Bacillati</taxon>
        <taxon>Actinomycetota</taxon>
        <taxon>Actinomycetes</taxon>
        <taxon>Streptosporangiales</taxon>
        <taxon>Thermomonosporaceae</taxon>
        <taxon>Actinomadura</taxon>
    </lineage>
</organism>
<name>A0A6I4WC10_9ACTN</name>
<dbReference type="Proteomes" id="UP000431901">
    <property type="component" value="Unassembled WGS sequence"/>
</dbReference>
<dbReference type="GO" id="GO:0000155">
    <property type="term" value="F:phosphorelay sensor kinase activity"/>
    <property type="evidence" value="ECO:0007669"/>
    <property type="project" value="InterPro"/>
</dbReference>
<sequence>MRAVVARAAVLAGAFTAGVVTARLAGTPRTLRLTGELQRSRARILATREEERRRLRHDLHDDLGPSLASLALTVDAARLTLSSEPEQVGPVLTELRDRLAGAVGEIRDLARSLRPPALDDLGLVTAIETLADGCGERVDVRFDGSPADLPAAVEVAAYRIVAEAVANIRAHAHAPSALILLSRADDLHILVADSGVGLPPPSRARGGGLAAMREWAAEVGGHCAIGSRPGGGTVVAARLPLAMAG</sequence>
<evidence type="ECO:0000256" key="1">
    <source>
        <dbReference type="ARBA" id="ARBA00000085"/>
    </source>
</evidence>
<reference evidence="20 21" key="1">
    <citation type="submission" date="2019-12" db="EMBL/GenBank/DDBJ databases">
        <title>Nocardia macrotermitis sp. nov. and Nocardia aurantia sp. nov., isolated from the gut of the fungus growing-termite Macrotermes natalensis.</title>
        <authorList>
            <person name="Christine B."/>
            <person name="Rene B."/>
        </authorList>
    </citation>
    <scope>NUCLEOTIDE SEQUENCE [LARGE SCALE GENOMIC DNA]</scope>
    <source>
        <strain evidence="20 21">DSM 102126</strain>
    </source>
</reference>
<evidence type="ECO:0000256" key="10">
    <source>
        <dbReference type="ARBA" id="ARBA00022723"/>
    </source>
</evidence>
<proteinExistence type="predicted"/>
<dbReference type="InterPro" id="IPR050482">
    <property type="entry name" value="Sensor_HK_TwoCompSys"/>
</dbReference>
<dbReference type="RefSeq" id="WP_161104035.1">
    <property type="nucleotide sequence ID" value="NZ_JBHLYI010000004.1"/>
</dbReference>
<dbReference type="GO" id="GO:0005737">
    <property type="term" value="C:cytoplasm"/>
    <property type="evidence" value="ECO:0007669"/>
    <property type="project" value="UniProtKB-SubCell"/>
</dbReference>
<evidence type="ECO:0000256" key="6">
    <source>
        <dbReference type="ARBA" id="ARBA00022485"/>
    </source>
</evidence>
<evidence type="ECO:0000256" key="13">
    <source>
        <dbReference type="ARBA" id="ARBA00022840"/>
    </source>
</evidence>
<feature type="domain" description="Histidine kinase" evidence="19">
    <location>
        <begin position="54"/>
        <end position="243"/>
    </location>
</feature>
<dbReference type="PROSITE" id="PS50109">
    <property type="entry name" value="HIS_KIN"/>
    <property type="match status" value="1"/>
</dbReference>
<dbReference type="InterPro" id="IPR005467">
    <property type="entry name" value="His_kinase_dom"/>
</dbReference>
<evidence type="ECO:0000256" key="11">
    <source>
        <dbReference type="ARBA" id="ARBA00022741"/>
    </source>
</evidence>
<evidence type="ECO:0000256" key="12">
    <source>
        <dbReference type="ARBA" id="ARBA00022777"/>
    </source>
</evidence>
<dbReference type="GO" id="GO:0046983">
    <property type="term" value="F:protein dimerization activity"/>
    <property type="evidence" value="ECO:0007669"/>
    <property type="project" value="InterPro"/>
</dbReference>
<evidence type="ECO:0000256" key="4">
    <source>
        <dbReference type="ARBA" id="ARBA00012438"/>
    </source>
</evidence>
<dbReference type="PRINTS" id="PR00344">
    <property type="entry name" value="BCTRLSENSOR"/>
</dbReference>
<evidence type="ECO:0000259" key="19">
    <source>
        <dbReference type="PROSITE" id="PS50109"/>
    </source>
</evidence>
<dbReference type="SUPFAM" id="SSF55874">
    <property type="entry name" value="ATPase domain of HSP90 chaperone/DNA topoisomerase II/histidine kinase"/>
    <property type="match status" value="1"/>
</dbReference>
<evidence type="ECO:0000256" key="16">
    <source>
        <dbReference type="ARBA" id="ARBA00023014"/>
    </source>
</evidence>
<gene>
    <name evidence="20" type="ORF">GQ466_17470</name>
</gene>
<keyword evidence="13" id="KW-0067">ATP-binding</keyword>
<comment type="catalytic activity">
    <reaction evidence="1">
        <text>ATP + protein L-histidine = ADP + protein N-phospho-L-histidine.</text>
        <dbReference type="EC" id="2.7.13.3"/>
    </reaction>
</comment>
<comment type="caution">
    <text evidence="20">The sequence shown here is derived from an EMBL/GenBank/DDBJ whole genome shotgun (WGS) entry which is preliminary data.</text>
</comment>
<dbReference type="SMART" id="SM00387">
    <property type="entry name" value="HATPase_c"/>
    <property type="match status" value="1"/>
</dbReference>
<dbReference type="InterPro" id="IPR004358">
    <property type="entry name" value="Sig_transdc_His_kin-like_C"/>
</dbReference>
<keyword evidence="14" id="KW-0408">Iron</keyword>
<keyword evidence="7" id="KW-0963">Cytoplasm</keyword>
<evidence type="ECO:0000256" key="17">
    <source>
        <dbReference type="ARBA" id="ARBA00024827"/>
    </source>
</evidence>
<dbReference type="InterPro" id="IPR036890">
    <property type="entry name" value="HATPase_C_sf"/>
</dbReference>
<keyword evidence="16" id="KW-0411">Iron-sulfur</keyword>
<keyword evidence="11" id="KW-0547">Nucleotide-binding</keyword>